<name>A0A4V3ERV9_9CLOT</name>
<organism evidence="2 3">
    <name type="scientific">Fonticella tunisiensis</name>
    <dbReference type="NCBI Taxonomy" id="1096341"/>
    <lineage>
        <taxon>Bacteria</taxon>
        <taxon>Bacillati</taxon>
        <taxon>Bacillota</taxon>
        <taxon>Clostridia</taxon>
        <taxon>Eubacteriales</taxon>
        <taxon>Clostridiaceae</taxon>
        <taxon>Fonticella</taxon>
    </lineage>
</organism>
<dbReference type="OrthoDB" id="9782511at2"/>
<dbReference type="PANTHER" id="PTHR43064">
    <property type="entry name" value="PHOSPHORIBOSYLAMINOIMIDAZOLE CARBOXYLASE-RELATED"/>
    <property type="match status" value="1"/>
</dbReference>
<evidence type="ECO:0000259" key="1">
    <source>
        <dbReference type="SMART" id="SM01001"/>
    </source>
</evidence>
<dbReference type="EMBL" id="SOAZ01000032">
    <property type="protein sequence ID" value="TDT50295.1"/>
    <property type="molecule type" value="Genomic_DNA"/>
</dbReference>
<feature type="domain" description="PurE" evidence="1">
    <location>
        <begin position="118"/>
        <end position="250"/>
    </location>
</feature>
<evidence type="ECO:0000313" key="3">
    <source>
        <dbReference type="Proteomes" id="UP000295325"/>
    </source>
</evidence>
<keyword evidence="3" id="KW-1185">Reference proteome</keyword>
<dbReference type="InterPro" id="IPR039476">
    <property type="entry name" value="P2CMN_synthase_LarB"/>
</dbReference>
<dbReference type="GO" id="GO:0016787">
    <property type="term" value="F:hydrolase activity"/>
    <property type="evidence" value="ECO:0007669"/>
    <property type="project" value="InterPro"/>
</dbReference>
<dbReference type="InterPro" id="IPR000031">
    <property type="entry name" value="PurE_dom"/>
</dbReference>
<sequence length="254" mass="27258">MNRERVIELLSKVKNGEISVDEAAEHLRDLPFKDLDYAKIDHHRGIRVGYPEVIYSQGKDLEHLKGIVAHMLERDANILATRADERVYNAILEVTDNVVYHRLARICIVNPKEVEKVGKVAVVTGGTADVPVAEEAAVVCEAFGNNVERVYDVGVAGIHRLFNNLDRIRDANVVVAVAGMEGALASVVAGLVNVPVIAVPTSVGYGANFNGLSALLTMLNSCAAGIGVVNIDNGFGAGYLASQINKGFMGRGNR</sequence>
<proteinExistence type="predicted"/>
<dbReference type="RefSeq" id="WP_133629280.1">
    <property type="nucleotide sequence ID" value="NZ_SOAZ01000032.1"/>
</dbReference>
<dbReference type="PANTHER" id="PTHR43064:SF1">
    <property type="entry name" value="SLL1489 PROTEIN"/>
    <property type="match status" value="1"/>
</dbReference>
<dbReference type="AlphaFoldDB" id="A0A4V3ERV9"/>
<comment type="caution">
    <text evidence="2">The sequence shown here is derived from an EMBL/GenBank/DDBJ whole genome shotgun (WGS) entry which is preliminary data.</text>
</comment>
<accession>A0A4V3ERV9</accession>
<dbReference type="SUPFAM" id="SSF52255">
    <property type="entry name" value="N5-CAIR mutase (phosphoribosylaminoimidazole carboxylase, PurE)"/>
    <property type="match status" value="1"/>
</dbReference>
<dbReference type="Pfam" id="PF00731">
    <property type="entry name" value="AIRC"/>
    <property type="match status" value="1"/>
</dbReference>
<gene>
    <name evidence="2" type="ORF">EDD71_13216</name>
</gene>
<dbReference type="GO" id="GO:0006189">
    <property type="term" value="P:'de novo' IMP biosynthetic process"/>
    <property type="evidence" value="ECO:0007669"/>
    <property type="project" value="InterPro"/>
</dbReference>
<dbReference type="Gene3D" id="3.40.50.1970">
    <property type="match status" value="1"/>
</dbReference>
<dbReference type="Proteomes" id="UP000295325">
    <property type="component" value="Unassembled WGS sequence"/>
</dbReference>
<evidence type="ECO:0000313" key="2">
    <source>
        <dbReference type="EMBL" id="TDT50295.1"/>
    </source>
</evidence>
<dbReference type="NCBIfam" id="NF033503">
    <property type="entry name" value="LarB"/>
    <property type="match status" value="1"/>
</dbReference>
<protein>
    <recommendedName>
        <fullName evidence="1">PurE domain-containing protein</fullName>
    </recommendedName>
</protein>
<dbReference type="SMART" id="SM01001">
    <property type="entry name" value="AIRC"/>
    <property type="match status" value="1"/>
</dbReference>
<reference evidence="2 3" key="1">
    <citation type="submission" date="2019-03" db="EMBL/GenBank/DDBJ databases">
        <title>Genomic Encyclopedia of Type Strains, Phase IV (KMG-IV): sequencing the most valuable type-strain genomes for metagenomic binning, comparative biology and taxonomic classification.</title>
        <authorList>
            <person name="Goeker M."/>
        </authorList>
    </citation>
    <scope>NUCLEOTIDE SEQUENCE [LARGE SCALE GENOMIC DNA]</scope>
    <source>
        <strain evidence="2 3">DSM 24455</strain>
    </source>
</reference>